<evidence type="ECO:0000313" key="2">
    <source>
        <dbReference type="Proteomes" id="UP000285780"/>
    </source>
</evidence>
<dbReference type="Proteomes" id="UP000285780">
    <property type="component" value="Unassembled WGS sequence"/>
</dbReference>
<dbReference type="AlphaFoldDB" id="A0A420E038"/>
<proteinExistence type="predicted"/>
<name>A0A420E038_9FLAO</name>
<evidence type="ECO:0000313" key="1">
    <source>
        <dbReference type="EMBL" id="RKF03408.1"/>
    </source>
</evidence>
<protein>
    <submittedName>
        <fullName evidence="1">Uncharacterized protein</fullName>
    </submittedName>
</protein>
<gene>
    <name evidence="1" type="ORF">C8N26_1793</name>
</gene>
<keyword evidence="2" id="KW-1185">Reference proteome</keyword>
<dbReference type="EMBL" id="RAQM01000009">
    <property type="protein sequence ID" value="RKF03408.1"/>
    <property type="molecule type" value="Genomic_DNA"/>
</dbReference>
<comment type="caution">
    <text evidence="1">The sequence shown here is derived from an EMBL/GenBank/DDBJ whole genome shotgun (WGS) entry which is preliminary data.</text>
</comment>
<dbReference type="RefSeq" id="WP_262607216.1">
    <property type="nucleotide sequence ID" value="NZ_RAQM01000009.1"/>
</dbReference>
<sequence length="43" mass="5177">MILQFHANVKNVYKKELYKELRLKRGRKEHVNAILKKLKTAII</sequence>
<organism evidence="1 2">
    <name type="scientific">Tenacibaculum lutimaris</name>
    <dbReference type="NCBI Taxonomy" id="285258"/>
    <lineage>
        <taxon>Bacteria</taxon>
        <taxon>Pseudomonadati</taxon>
        <taxon>Bacteroidota</taxon>
        <taxon>Flavobacteriia</taxon>
        <taxon>Flavobacteriales</taxon>
        <taxon>Flavobacteriaceae</taxon>
        <taxon>Tenacibaculum</taxon>
    </lineage>
</organism>
<reference evidence="1 2" key="1">
    <citation type="submission" date="2018-09" db="EMBL/GenBank/DDBJ databases">
        <title>Genomic Encyclopedia of Archaeal and Bacterial Type Strains, Phase II (KMG-II): from individual species to whole genera.</title>
        <authorList>
            <person name="Goeker M."/>
        </authorList>
    </citation>
    <scope>NUCLEOTIDE SEQUENCE [LARGE SCALE GENOMIC DNA]</scope>
    <source>
        <strain evidence="1 2">DSM 16505</strain>
    </source>
</reference>
<accession>A0A420E038</accession>